<dbReference type="Proteomes" id="UP000076852">
    <property type="component" value="Chromosome 1"/>
</dbReference>
<dbReference type="RefSeq" id="WP_063497681.1">
    <property type="nucleotide sequence ID" value="NZ_CP014578.1"/>
</dbReference>
<organism evidence="3 4">
    <name type="scientific">Paraburkholderia phytofirmans OLGA172</name>
    <dbReference type="NCBI Taxonomy" id="1417228"/>
    <lineage>
        <taxon>Bacteria</taxon>
        <taxon>Pseudomonadati</taxon>
        <taxon>Pseudomonadota</taxon>
        <taxon>Betaproteobacteria</taxon>
        <taxon>Burkholderiales</taxon>
        <taxon>Burkholderiaceae</taxon>
        <taxon>Paraburkholderia</taxon>
    </lineage>
</organism>
<protein>
    <recommendedName>
        <fullName evidence="5">AAA family ATPase</fullName>
    </recommendedName>
</protein>
<keyword evidence="4" id="KW-1185">Reference proteome</keyword>
<name>A0A160FP23_9BURK</name>
<dbReference type="GO" id="GO:0006302">
    <property type="term" value="P:double-strand break repair"/>
    <property type="evidence" value="ECO:0007669"/>
    <property type="project" value="InterPro"/>
</dbReference>
<dbReference type="PANTHER" id="PTHR43581">
    <property type="entry name" value="ATP/GTP PHOSPHATASE"/>
    <property type="match status" value="1"/>
</dbReference>
<evidence type="ECO:0000313" key="3">
    <source>
        <dbReference type="EMBL" id="ANB74381.1"/>
    </source>
</evidence>
<dbReference type="Gene3D" id="3.40.50.300">
    <property type="entry name" value="P-loop containing nucleotide triphosphate hydrolases"/>
    <property type="match status" value="2"/>
</dbReference>
<sequence>MKISELVLHNFRRYEEAFFQFNPQFNVLIGNNGKGKTTVLDALAMLLNTYFQGGKLTTGGGTIKNTDAHAVYKEIEGQVFYEPTTDVWLEATAAVGNERTQWRRDLGDRGGKAKTLVRKGKEARDRVTKQSDVDLPLLLYYGAGRLWDKHDDIETDQPASRLMGYRYCLDPKSDHKAFEKWFKRLSLSRLQKRVEIPALDAVTNAVTACIPGAHGFFFDIGYDHLMVKLDHEGLIPFDDLSDGYRNMIGIIADIAHRASRLNPHFGAEAALKTQGIVLIDEIDLHLHPKWQRRVVADLKHAFPELQFIVSTHSPFILQSLEPGEVIDLGRGLKPAQAKSIPDGIAAPASDAKYVNRSIEDIVEDVMKVPVPQRGERYQKMYDAALEYFRLLKETPKDVSEELKAQVKQRLDQLSGPFSDNVAYHAFLEMQRMASGIDGAPETSSTRKDA</sequence>
<dbReference type="KEGG" id="buz:AYM40_19890"/>
<evidence type="ECO:0008006" key="5">
    <source>
        <dbReference type="Google" id="ProtNLM"/>
    </source>
</evidence>
<dbReference type="PANTHER" id="PTHR43581:SF2">
    <property type="entry name" value="EXCINUCLEASE ATPASE SUBUNIT"/>
    <property type="match status" value="1"/>
</dbReference>
<feature type="domain" description="ATPase AAA-type core" evidence="1">
    <location>
        <begin position="225"/>
        <end position="317"/>
    </location>
</feature>
<dbReference type="Pfam" id="PF13476">
    <property type="entry name" value="AAA_23"/>
    <property type="match status" value="1"/>
</dbReference>
<dbReference type="OrthoDB" id="9815944at2"/>
<dbReference type="Pfam" id="PF13304">
    <property type="entry name" value="AAA_21"/>
    <property type="match status" value="1"/>
</dbReference>
<dbReference type="GO" id="GO:0005524">
    <property type="term" value="F:ATP binding"/>
    <property type="evidence" value="ECO:0007669"/>
    <property type="project" value="InterPro"/>
</dbReference>
<evidence type="ECO:0000259" key="1">
    <source>
        <dbReference type="Pfam" id="PF13304"/>
    </source>
</evidence>
<dbReference type="InterPro" id="IPR038729">
    <property type="entry name" value="Rad50/SbcC_AAA"/>
</dbReference>
<accession>A0A160FP23</accession>
<gene>
    <name evidence="3" type="ORF">AYM40_19890</name>
</gene>
<feature type="domain" description="Rad50/SbcC-type AAA" evidence="2">
    <location>
        <begin position="6"/>
        <end position="179"/>
    </location>
</feature>
<dbReference type="InterPro" id="IPR027417">
    <property type="entry name" value="P-loop_NTPase"/>
</dbReference>
<dbReference type="GO" id="GO:0016887">
    <property type="term" value="F:ATP hydrolysis activity"/>
    <property type="evidence" value="ECO:0007669"/>
    <property type="project" value="InterPro"/>
</dbReference>
<dbReference type="EMBL" id="CP014578">
    <property type="protein sequence ID" value="ANB74381.1"/>
    <property type="molecule type" value="Genomic_DNA"/>
</dbReference>
<dbReference type="SUPFAM" id="SSF52540">
    <property type="entry name" value="P-loop containing nucleoside triphosphate hydrolases"/>
    <property type="match status" value="1"/>
</dbReference>
<reference evidence="3 4" key="1">
    <citation type="journal article" date="2016" name="Gene">
        <title>PacBio SMRT assembly of a complex multi-replicon genome reveals chlorocatechol degradative operon in a region of genome plasticity.</title>
        <authorList>
            <person name="Ricker N."/>
            <person name="Shen S.Y."/>
            <person name="Goordial J."/>
            <person name="Jin S."/>
            <person name="Fulthorpe R.R."/>
        </authorList>
    </citation>
    <scope>NUCLEOTIDE SEQUENCE [LARGE SCALE GENOMIC DNA]</scope>
    <source>
        <strain evidence="3 4">OLGA172</strain>
    </source>
</reference>
<proteinExistence type="predicted"/>
<evidence type="ECO:0000259" key="2">
    <source>
        <dbReference type="Pfam" id="PF13476"/>
    </source>
</evidence>
<evidence type="ECO:0000313" key="4">
    <source>
        <dbReference type="Proteomes" id="UP000076852"/>
    </source>
</evidence>
<dbReference type="InterPro" id="IPR051396">
    <property type="entry name" value="Bact_Antivir_Def_Nuclease"/>
</dbReference>
<dbReference type="InterPro" id="IPR003959">
    <property type="entry name" value="ATPase_AAA_core"/>
</dbReference>
<dbReference type="AlphaFoldDB" id="A0A160FP23"/>